<evidence type="ECO:0000313" key="3">
    <source>
        <dbReference type="Proteomes" id="UP000319004"/>
    </source>
</evidence>
<evidence type="ECO:0000256" key="1">
    <source>
        <dbReference type="SAM" id="MobiDB-lite"/>
    </source>
</evidence>
<accession>A0A518HU18</accession>
<dbReference type="AlphaFoldDB" id="A0A518HU18"/>
<keyword evidence="3" id="KW-1185">Reference proteome</keyword>
<gene>
    <name evidence="2" type="ORF">Enr13x_41610</name>
</gene>
<proteinExistence type="predicted"/>
<evidence type="ECO:0000313" key="2">
    <source>
        <dbReference type="EMBL" id="QDV44297.1"/>
    </source>
</evidence>
<organism evidence="2 3">
    <name type="scientific">Stieleria neptunia</name>
    <dbReference type="NCBI Taxonomy" id="2527979"/>
    <lineage>
        <taxon>Bacteria</taxon>
        <taxon>Pseudomonadati</taxon>
        <taxon>Planctomycetota</taxon>
        <taxon>Planctomycetia</taxon>
        <taxon>Pirellulales</taxon>
        <taxon>Pirellulaceae</taxon>
        <taxon>Stieleria</taxon>
    </lineage>
</organism>
<dbReference type="EMBL" id="CP037423">
    <property type="protein sequence ID" value="QDV44297.1"/>
    <property type="molecule type" value="Genomic_DNA"/>
</dbReference>
<sequence>MVSRWPYGLGRAPECPAAYASRLTKSTARSASGASCHPPQNSLSPPTSDLIPRDELTIYRLDIQGNQPMMRPSRRSFAAFCTAAVVTGLSAAPAQAAPPSLLRLFGKSKPIDEADSFVLTEEDGPWLLLATTFVGEDAKDRAQRTAVEIRSELRLPAFIYKEDFNFTGTAGEDNATGRRARYANPHQYQAYAVLVGEYDSVNHESIDDDLERLKTADLDVFRDPDDVAAEYNTESPASMIKAFGEQLFKSRKGRGRNPMAAAFVTRNPLLPEGFFQQPEVDSFVKQLNEGTDYNLLEADGKFTVVVRTFNACGTILGAKNQDKFKPSEERMAKFARQADKMVKELRKQGEEAYQYHDRDRSVVTIGSFESLGRELPGGGFQYEPEIRRLMQQYSALNASRAKRVPGRQGVAANHVAMIPFDVQPTPIAIPKASKRSLYSALR</sequence>
<dbReference type="Proteomes" id="UP000319004">
    <property type="component" value="Chromosome"/>
</dbReference>
<feature type="region of interest" description="Disordered" evidence="1">
    <location>
        <begin position="30"/>
        <end position="49"/>
    </location>
</feature>
<protein>
    <submittedName>
        <fullName evidence="2">Uncharacterized protein</fullName>
    </submittedName>
</protein>
<name>A0A518HU18_9BACT</name>
<feature type="compositionally biased region" description="Polar residues" evidence="1">
    <location>
        <begin position="30"/>
        <end position="47"/>
    </location>
</feature>
<reference evidence="2 3" key="1">
    <citation type="submission" date="2019-03" db="EMBL/GenBank/DDBJ databases">
        <title>Deep-cultivation of Planctomycetes and their phenomic and genomic characterization uncovers novel biology.</title>
        <authorList>
            <person name="Wiegand S."/>
            <person name="Jogler M."/>
            <person name="Boedeker C."/>
            <person name="Pinto D."/>
            <person name="Vollmers J."/>
            <person name="Rivas-Marin E."/>
            <person name="Kohn T."/>
            <person name="Peeters S.H."/>
            <person name="Heuer A."/>
            <person name="Rast P."/>
            <person name="Oberbeckmann S."/>
            <person name="Bunk B."/>
            <person name="Jeske O."/>
            <person name="Meyerdierks A."/>
            <person name="Storesund J.E."/>
            <person name="Kallscheuer N."/>
            <person name="Luecker S."/>
            <person name="Lage O.M."/>
            <person name="Pohl T."/>
            <person name="Merkel B.J."/>
            <person name="Hornburger P."/>
            <person name="Mueller R.-W."/>
            <person name="Bruemmer F."/>
            <person name="Labrenz M."/>
            <person name="Spormann A.M."/>
            <person name="Op den Camp H."/>
            <person name="Overmann J."/>
            <person name="Amann R."/>
            <person name="Jetten M.S.M."/>
            <person name="Mascher T."/>
            <person name="Medema M.H."/>
            <person name="Devos D.P."/>
            <person name="Kaster A.-K."/>
            <person name="Ovreas L."/>
            <person name="Rohde M."/>
            <person name="Galperin M.Y."/>
            <person name="Jogler C."/>
        </authorList>
    </citation>
    <scope>NUCLEOTIDE SEQUENCE [LARGE SCALE GENOMIC DNA]</scope>
    <source>
        <strain evidence="2 3">Enr13</strain>
    </source>
</reference>
<dbReference type="KEGG" id="snep:Enr13x_41610"/>